<feature type="transmembrane region" description="Helical" evidence="7">
    <location>
        <begin position="108"/>
        <end position="125"/>
    </location>
</feature>
<protein>
    <submittedName>
        <fullName evidence="9">Amino acid permease</fullName>
    </submittedName>
</protein>
<evidence type="ECO:0000256" key="5">
    <source>
        <dbReference type="ARBA" id="ARBA00022989"/>
    </source>
</evidence>
<proteinExistence type="predicted"/>
<dbReference type="Pfam" id="PF00324">
    <property type="entry name" value="AA_permease"/>
    <property type="match status" value="1"/>
</dbReference>
<dbReference type="AlphaFoldDB" id="A0A4R5K522"/>
<dbReference type="GO" id="GO:0055085">
    <property type="term" value="P:transmembrane transport"/>
    <property type="evidence" value="ECO:0007669"/>
    <property type="project" value="InterPro"/>
</dbReference>
<feature type="domain" description="Amino acid permease/ SLC12A" evidence="8">
    <location>
        <begin position="1"/>
        <end position="109"/>
    </location>
</feature>
<dbReference type="Proteomes" id="UP000295511">
    <property type="component" value="Unassembled WGS sequence"/>
</dbReference>
<dbReference type="GO" id="GO:0016020">
    <property type="term" value="C:membrane"/>
    <property type="evidence" value="ECO:0007669"/>
    <property type="project" value="UniProtKB-SubCell"/>
</dbReference>
<evidence type="ECO:0000256" key="3">
    <source>
        <dbReference type="ARBA" id="ARBA00022692"/>
    </source>
</evidence>
<dbReference type="PANTHER" id="PTHR43495">
    <property type="entry name" value="GABA PERMEASE"/>
    <property type="match status" value="1"/>
</dbReference>
<dbReference type="GO" id="GO:0006865">
    <property type="term" value="P:amino acid transport"/>
    <property type="evidence" value="ECO:0007669"/>
    <property type="project" value="UniProtKB-KW"/>
</dbReference>
<keyword evidence="3 7" id="KW-0812">Transmembrane</keyword>
<sequence>KFAQRMNKAGVPYGGIAITAGVSLLGVPLNYLVPSDAFEIVLNVASVGIIVTWATIVLCQLQLKRWADKGWLKRPSFRMFGAPYTGYLSILFLAGVLVMVFIDSPLTMLVTAIACALIVAGWYACRKQIHELAAARDGYTGSSPVVANPTPLK</sequence>
<keyword evidence="4" id="KW-0029">Amino-acid transport</keyword>
<comment type="subcellular location">
    <subcellularLocation>
        <location evidence="1">Membrane</location>
        <topology evidence="1">Multi-pass membrane protein</topology>
    </subcellularLocation>
</comment>
<keyword evidence="5 7" id="KW-1133">Transmembrane helix</keyword>
<evidence type="ECO:0000256" key="6">
    <source>
        <dbReference type="ARBA" id="ARBA00023136"/>
    </source>
</evidence>
<accession>A0A4R5K522</accession>
<feature type="transmembrane region" description="Helical" evidence="7">
    <location>
        <begin position="40"/>
        <end position="63"/>
    </location>
</feature>
<name>A0A4R5K522_9MICC</name>
<keyword evidence="10" id="KW-1185">Reference proteome</keyword>
<feature type="transmembrane region" description="Helical" evidence="7">
    <location>
        <begin position="12"/>
        <end position="34"/>
    </location>
</feature>
<reference evidence="9 10" key="1">
    <citation type="submission" date="2019-03" db="EMBL/GenBank/DDBJ databases">
        <title>Whole genome sequence of Arthrobacter sp JH1-1.</title>
        <authorList>
            <person name="Trinh H.N."/>
        </authorList>
    </citation>
    <scope>NUCLEOTIDE SEQUENCE [LARGE SCALE GENOMIC DNA]</scope>
    <source>
        <strain evidence="9 10">JH1-1</strain>
    </source>
</reference>
<keyword evidence="2" id="KW-0813">Transport</keyword>
<keyword evidence="6 7" id="KW-0472">Membrane</keyword>
<evidence type="ECO:0000256" key="7">
    <source>
        <dbReference type="SAM" id="Phobius"/>
    </source>
</evidence>
<evidence type="ECO:0000256" key="4">
    <source>
        <dbReference type="ARBA" id="ARBA00022970"/>
    </source>
</evidence>
<feature type="transmembrane region" description="Helical" evidence="7">
    <location>
        <begin position="84"/>
        <end position="102"/>
    </location>
</feature>
<comment type="caution">
    <text evidence="9">The sequence shown here is derived from an EMBL/GenBank/DDBJ whole genome shotgun (WGS) entry which is preliminary data.</text>
</comment>
<evidence type="ECO:0000313" key="9">
    <source>
        <dbReference type="EMBL" id="TDF87523.1"/>
    </source>
</evidence>
<feature type="non-terminal residue" evidence="9">
    <location>
        <position position="1"/>
    </location>
</feature>
<evidence type="ECO:0000256" key="1">
    <source>
        <dbReference type="ARBA" id="ARBA00004141"/>
    </source>
</evidence>
<organism evidence="9 10">
    <name type="scientific">Arthrobacter terricola</name>
    <dbReference type="NCBI Taxonomy" id="2547396"/>
    <lineage>
        <taxon>Bacteria</taxon>
        <taxon>Bacillati</taxon>
        <taxon>Actinomycetota</taxon>
        <taxon>Actinomycetes</taxon>
        <taxon>Micrococcales</taxon>
        <taxon>Micrococcaceae</taxon>
        <taxon>Arthrobacter</taxon>
    </lineage>
</organism>
<evidence type="ECO:0000313" key="10">
    <source>
        <dbReference type="Proteomes" id="UP000295511"/>
    </source>
</evidence>
<dbReference type="Gene3D" id="1.20.1740.10">
    <property type="entry name" value="Amino acid/polyamine transporter I"/>
    <property type="match status" value="1"/>
</dbReference>
<evidence type="ECO:0000256" key="2">
    <source>
        <dbReference type="ARBA" id="ARBA00022448"/>
    </source>
</evidence>
<dbReference type="InterPro" id="IPR004841">
    <property type="entry name" value="AA-permease/SLC12A_dom"/>
</dbReference>
<dbReference type="EMBL" id="SMRU01000052">
    <property type="protein sequence ID" value="TDF87523.1"/>
    <property type="molecule type" value="Genomic_DNA"/>
</dbReference>
<dbReference type="OrthoDB" id="5297508at2"/>
<gene>
    <name evidence="9" type="ORF">E1809_24880</name>
</gene>
<evidence type="ECO:0000259" key="8">
    <source>
        <dbReference type="Pfam" id="PF00324"/>
    </source>
</evidence>
<dbReference type="PANTHER" id="PTHR43495:SF1">
    <property type="entry name" value="L-ASPARAGINE PERMEASE"/>
    <property type="match status" value="1"/>
</dbReference>